<evidence type="ECO:0000259" key="4">
    <source>
        <dbReference type="PROSITE" id="PS51742"/>
    </source>
</evidence>
<dbReference type="SUPFAM" id="SSF117856">
    <property type="entry name" value="AF0104/ALDC/Ptd012-like"/>
    <property type="match status" value="1"/>
</dbReference>
<dbReference type="CDD" id="cd11378">
    <property type="entry name" value="DUF296"/>
    <property type="match status" value="1"/>
</dbReference>
<evidence type="ECO:0000256" key="2">
    <source>
        <dbReference type="RuleBase" id="RU367031"/>
    </source>
</evidence>
<proteinExistence type="predicted"/>
<dbReference type="Pfam" id="PF03479">
    <property type="entry name" value="PCC"/>
    <property type="match status" value="1"/>
</dbReference>
<keyword evidence="2" id="KW-0238">DNA-binding</keyword>
<dbReference type="PANTHER" id="PTHR31500:SF9">
    <property type="entry name" value="AT-HOOK MOTIF NUCLEAR-LOCALIZED PROTEIN 9"/>
    <property type="match status" value="1"/>
</dbReference>
<feature type="compositionally biased region" description="Low complexity" evidence="3">
    <location>
        <begin position="117"/>
        <end position="131"/>
    </location>
</feature>
<feature type="domain" description="PPC" evidence="4">
    <location>
        <begin position="173"/>
        <end position="304"/>
    </location>
</feature>
<evidence type="ECO:0000256" key="3">
    <source>
        <dbReference type="SAM" id="MobiDB-lite"/>
    </source>
</evidence>
<reference evidence="5 6" key="1">
    <citation type="submission" date="2024-09" db="EMBL/GenBank/DDBJ databases">
        <title>Chromosome-scale assembly of Riccia fluitans.</title>
        <authorList>
            <person name="Paukszto L."/>
            <person name="Sawicki J."/>
            <person name="Karawczyk K."/>
            <person name="Piernik-Szablinska J."/>
            <person name="Szczecinska M."/>
            <person name="Mazdziarz M."/>
        </authorList>
    </citation>
    <scope>NUCLEOTIDE SEQUENCE [LARGE SCALE GENOMIC DNA]</scope>
    <source>
        <strain evidence="5">Rf_01</strain>
        <tissue evidence="5">Aerial parts of the thallus</tissue>
    </source>
</reference>
<comment type="subcellular location">
    <subcellularLocation>
        <location evidence="2">Nucleus</location>
    </subcellularLocation>
</comment>
<dbReference type="InterPro" id="IPR039605">
    <property type="entry name" value="AHL"/>
</dbReference>
<organism evidence="5 6">
    <name type="scientific">Riccia fluitans</name>
    <dbReference type="NCBI Taxonomy" id="41844"/>
    <lineage>
        <taxon>Eukaryota</taxon>
        <taxon>Viridiplantae</taxon>
        <taxon>Streptophyta</taxon>
        <taxon>Embryophyta</taxon>
        <taxon>Marchantiophyta</taxon>
        <taxon>Marchantiopsida</taxon>
        <taxon>Marchantiidae</taxon>
        <taxon>Marchantiales</taxon>
        <taxon>Ricciaceae</taxon>
        <taxon>Riccia</taxon>
    </lineage>
</organism>
<dbReference type="PANTHER" id="PTHR31500">
    <property type="entry name" value="AT-HOOK MOTIF NUCLEAR-LOCALIZED PROTEIN 9"/>
    <property type="match status" value="1"/>
</dbReference>
<protein>
    <recommendedName>
        <fullName evidence="2">AT-hook motif nuclear-localized protein</fullName>
    </recommendedName>
</protein>
<gene>
    <name evidence="5" type="ORF">R1flu_010883</name>
</gene>
<dbReference type="PROSITE" id="PS51742">
    <property type="entry name" value="PPC"/>
    <property type="match status" value="1"/>
</dbReference>
<evidence type="ECO:0000313" key="5">
    <source>
        <dbReference type="EMBL" id="KAL2643296.1"/>
    </source>
</evidence>
<dbReference type="SMART" id="SM00384">
    <property type="entry name" value="AT_hook"/>
    <property type="match status" value="3"/>
</dbReference>
<dbReference type="AlphaFoldDB" id="A0ABD1Z691"/>
<dbReference type="EMBL" id="JBHFFA010000002">
    <property type="protein sequence ID" value="KAL2643296.1"/>
    <property type="molecule type" value="Genomic_DNA"/>
</dbReference>
<feature type="region of interest" description="Disordered" evidence="3">
    <location>
        <begin position="1"/>
        <end position="171"/>
    </location>
</feature>
<dbReference type="Gene3D" id="3.30.1330.80">
    <property type="entry name" value="Hypothetical protein, similar to alpha- acetolactate decarboxylase, domain 2"/>
    <property type="match status" value="1"/>
</dbReference>
<dbReference type="Proteomes" id="UP001605036">
    <property type="component" value="Unassembled WGS sequence"/>
</dbReference>
<dbReference type="GO" id="GO:0003680">
    <property type="term" value="F:minor groove of adenine-thymine-rich DNA binding"/>
    <property type="evidence" value="ECO:0007669"/>
    <property type="project" value="UniProtKB-UniRule"/>
</dbReference>
<name>A0ABD1Z691_9MARC</name>
<evidence type="ECO:0000313" key="6">
    <source>
        <dbReference type="Proteomes" id="UP001605036"/>
    </source>
</evidence>
<keyword evidence="2" id="KW-0539">Nucleus</keyword>
<keyword evidence="6" id="KW-1185">Reference proteome</keyword>
<dbReference type="GO" id="GO:0005634">
    <property type="term" value="C:nucleus"/>
    <property type="evidence" value="ECO:0007669"/>
    <property type="project" value="UniProtKB-SubCell"/>
</dbReference>
<keyword evidence="2" id="KW-0804">Transcription</keyword>
<comment type="function">
    <text evidence="1 2">Transcription factor that specifically binds AT-rich DNA sequences related to the nuclear matrix attachment regions (MARs).</text>
</comment>
<comment type="domain">
    <text evidence="2">The PPC domain mediates interactions between AHL proteins.</text>
</comment>
<dbReference type="InterPro" id="IPR017956">
    <property type="entry name" value="AT_hook_DNA-bd_motif"/>
</dbReference>
<dbReference type="PRINTS" id="PR00929">
    <property type="entry name" value="ATHOOK"/>
</dbReference>
<dbReference type="InterPro" id="IPR005175">
    <property type="entry name" value="PPC_dom"/>
</dbReference>
<sequence length="304" mass="31712">MATNAAGAEAPLESPTQANTSSVIAAEATKKKRGRPKKVKDNSEIIALAKALGSPHTPVAMPSQAPEEITLPSPPLEDDAYGSAQKAPTVVSDDAAPTSVKRGRGRPPKNQEDRKSSLTLLTTSGGTPGSSAKRPRGRPKGSGTGKKQESKPTHVPDPPRAPPVILDGIDRDATPLSPQLLQINAGEDIARIITSFCQKASRPIYVISASGTVSYVELKNDFPARGGTIVHQDTREILSMSGYYIPADNHSWSSRLSVTLGDKKSGVIGGGVSGCMLAASRVQVIVGSFDDTIPGQDIPHSEGA</sequence>
<feature type="compositionally biased region" description="Polar residues" evidence="3">
    <location>
        <begin position="14"/>
        <end position="23"/>
    </location>
</feature>
<comment type="caution">
    <text evidence="5">The sequence shown here is derived from an EMBL/GenBank/DDBJ whole genome shotgun (WGS) entry which is preliminary data.</text>
</comment>
<dbReference type="Pfam" id="PF02178">
    <property type="entry name" value="AT_hook"/>
    <property type="match status" value="3"/>
</dbReference>
<keyword evidence="2" id="KW-0805">Transcription regulation</keyword>
<evidence type="ECO:0000256" key="1">
    <source>
        <dbReference type="ARBA" id="ARBA00003687"/>
    </source>
</evidence>
<accession>A0ABD1Z691</accession>